<evidence type="ECO:0000313" key="1">
    <source>
        <dbReference type="EMBL" id="MBB5075328.1"/>
    </source>
</evidence>
<organism evidence="1 2">
    <name type="scientific">Nonomuraea endophytica</name>
    <dbReference type="NCBI Taxonomy" id="714136"/>
    <lineage>
        <taxon>Bacteria</taxon>
        <taxon>Bacillati</taxon>
        <taxon>Actinomycetota</taxon>
        <taxon>Actinomycetes</taxon>
        <taxon>Streptosporangiales</taxon>
        <taxon>Streptosporangiaceae</taxon>
        <taxon>Nonomuraea</taxon>
    </lineage>
</organism>
<dbReference type="Proteomes" id="UP000568380">
    <property type="component" value="Unassembled WGS sequence"/>
</dbReference>
<accession>A0A7W7ZX04</accession>
<dbReference type="RefSeq" id="WP_221339909.1">
    <property type="nucleotide sequence ID" value="NZ_JACHIN010000001.1"/>
</dbReference>
<comment type="caution">
    <text evidence="1">The sequence shown here is derived from an EMBL/GenBank/DDBJ whole genome shotgun (WGS) entry which is preliminary data.</text>
</comment>
<name>A0A7W7ZX04_9ACTN</name>
<dbReference type="EMBL" id="JACHIN010000001">
    <property type="protein sequence ID" value="MBB5075328.1"/>
    <property type="molecule type" value="Genomic_DNA"/>
</dbReference>
<protein>
    <submittedName>
        <fullName evidence="1">Uncharacterized protein</fullName>
    </submittedName>
</protein>
<evidence type="ECO:0000313" key="2">
    <source>
        <dbReference type="Proteomes" id="UP000568380"/>
    </source>
</evidence>
<gene>
    <name evidence="1" type="ORF">HNR40_000774</name>
</gene>
<proteinExistence type="predicted"/>
<keyword evidence="2" id="KW-1185">Reference proteome</keyword>
<dbReference type="AlphaFoldDB" id="A0A7W7ZX04"/>
<reference evidence="1 2" key="1">
    <citation type="submission" date="2020-08" db="EMBL/GenBank/DDBJ databases">
        <title>Genomic Encyclopedia of Type Strains, Phase IV (KMG-IV): sequencing the most valuable type-strain genomes for metagenomic binning, comparative biology and taxonomic classification.</title>
        <authorList>
            <person name="Goeker M."/>
        </authorList>
    </citation>
    <scope>NUCLEOTIDE SEQUENCE [LARGE SCALE GENOMIC DNA]</scope>
    <source>
        <strain evidence="1 2">DSM 45385</strain>
    </source>
</reference>
<sequence>MAIPKKGSRLITVDDVVYRWRIRHKPTYGQGIGESPLRLAVQLADAPGRVLLVSLRCHRPDTWLGEEAAMVRPALVAMAITKALHSGWLPSQRGSQVRLDLSRDDLAGLAEIRPALSFTRFRA</sequence>